<feature type="transmembrane region" description="Helical" evidence="7">
    <location>
        <begin position="182"/>
        <end position="200"/>
    </location>
</feature>
<feature type="transmembrane region" description="Helical" evidence="7">
    <location>
        <begin position="411"/>
        <end position="436"/>
    </location>
</feature>
<feature type="transmembrane region" description="Helical" evidence="7">
    <location>
        <begin position="148"/>
        <end position="170"/>
    </location>
</feature>
<comment type="subcellular location">
    <subcellularLocation>
        <location evidence="1">Membrane</location>
        <topology evidence="1">Multi-pass membrane protein</topology>
    </subcellularLocation>
</comment>
<comment type="similarity">
    <text evidence="2 6">Belongs to the sodium:solute symporter (SSF) (TC 2.A.21) family.</text>
</comment>
<sequence length="701" mass="74749">MAVETSLPQAAGYGVVIGMGLFFSAFMIGLTKVQTRYTALQTSNAEEFTSASRSVKPGLIAAGIVSAWTWAATLLQSSAVAYKYGISGPWWYAGGACVQVIFDDSGNVSLCSRYQQVLLFAMIASKIKENAPNAHTFLEIIRARWGKLAHVVFLFFGLATNIIVSTMLILGGSATVTDLTGMSTIAACFLIPVGVAVYVVTGGMRATLIADYTHTAVLFAIIMTFLFTAYANSDLIGSFSKMHALLSVATEENPVPGNAHGSYLTMRSKNGLIFGVINIVGNFATVFNDQAYYQRAIASQPASTVKAFLLGGLSWFCIPFAFATTLGLAAVALSHGENPLIQLTSAEVSAGLPAPKAAAALLGTSGAAAMLILLFLAVTSAASAEIIATSSILTYDVYGTYINPKPTEKQILWVSHLCIVGYAIVMGLCALIFKYIGISMGWLYEFMGTLLGSAVVPIALCISVKKANKMGCIVGALVGFASGITGWLVATAKLNDGVINVTTSGGDYEMLTGNLLSIGIGGIVSLTWTYLRPDDFDWEITRKMAITGHAPEVSENLEGADVSGENMTPVEKEKHSMEKVDETTDTVAVVDDEGLTSQEEIEMAGLKKAFRFAAISALSLTAIFLILIPLPLFFSSAVFGVKGFTAWVVIGMIWVFVASFIVVIYPLYESRKGIMEVLHGMRKDLRSWGSGKWIPESQRTD</sequence>
<feature type="transmembrane region" description="Helical" evidence="7">
    <location>
        <begin position="212"/>
        <end position="231"/>
    </location>
</feature>
<dbReference type="CDD" id="cd11476">
    <property type="entry name" value="SLC5sbd_DUR3"/>
    <property type="match status" value="1"/>
</dbReference>
<feature type="transmembrane region" description="Helical" evidence="7">
    <location>
        <begin position="357"/>
        <end position="378"/>
    </location>
</feature>
<protein>
    <recommendedName>
        <fullName evidence="10">Urea transporter</fullName>
    </recommendedName>
</protein>
<feature type="transmembrane region" description="Helical" evidence="7">
    <location>
        <begin position="12"/>
        <end position="30"/>
    </location>
</feature>
<dbReference type="GO" id="GO:0005886">
    <property type="term" value="C:plasma membrane"/>
    <property type="evidence" value="ECO:0007669"/>
    <property type="project" value="TreeGrafter"/>
</dbReference>
<dbReference type="Pfam" id="PF00474">
    <property type="entry name" value="SSF"/>
    <property type="match status" value="1"/>
</dbReference>
<accession>A0A8H3TWL5</accession>
<dbReference type="PROSITE" id="PS50283">
    <property type="entry name" value="NA_SOLUT_SYMP_3"/>
    <property type="match status" value="1"/>
</dbReference>
<evidence type="ECO:0008006" key="10">
    <source>
        <dbReference type="Google" id="ProtNLM"/>
    </source>
</evidence>
<feature type="transmembrane region" description="Helical" evidence="7">
    <location>
        <begin position="308"/>
        <end position="333"/>
    </location>
</feature>
<evidence type="ECO:0000313" key="8">
    <source>
        <dbReference type="EMBL" id="GHJ88188.1"/>
    </source>
</evidence>
<feature type="transmembrane region" description="Helical" evidence="7">
    <location>
        <begin position="471"/>
        <end position="490"/>
    </location>
</feature>
<reference evidence="8" key="1">
    <citation type="submission" date="2020-07" db="EMBL/GenBank/DDBJ databases">
        <title>Draft Genome Sequence of a Deep-Sea Yeast, Naganishia (Cryptococcus) liquefaciens strain N6.</title>
        <authorList>
            <person name="Han Y.W."/>
            <person name="Kajitani R."/>
            <person name="Morimoto H."/>
            <person name="Parhat M."/>
            <person name="Tsubouchi H."/>
            <person name="Bakenova O."/>
            <person name="Ogata M."/>
            <person name="Argunhan B."/>
            <person name="Aoki R."/>
            <person name="Kajiwara S."/>
            <person name="Itoh T."/>
            <person name="Iwasaki H."/>
        </authorList>
    </citation>
    <scope>NUCLEOTIDE SEQUENCE</scope>
    <source>
        <strain evidence="8">N6</strain>
    </source>
</reference>
<dbReference type="AlphaFoldDB" id="A0A8H3TWL5"/>
<feature type="transmembrane region" description="Helical" evidence="7">
    <location>
        <begin position="271"/>
        <end position="287"/>
    </location>
</feature>
<evidence type="ECO:0000313" key="9">
    <source>
        <dbReference type="Proteomes" id="UP000620104"/>
    </source>
</evidence>
<evidence type="ECO:0000256" key="2">
    <source>
        <dbReference type="ARBA" id="ARBA00006434"/>
    </source>
</evidence>
<dbReference type="GO" id="GO:0015204">
    <property type="term" value="F:urea transmembrane transporter activity"/>
    <property type="evidence" value="ECO:0007669"/>
    <property type="project" value="InterPro"/>
</dbReference>
<evidence type="ECO:0000256" key="6">
    <source>
        <dbReference type="RuleBase" id="RU362091"/>
    </source>
</evidence>
<feature type="transmembrane region" description="Helical" evidence="7">
    <location>
        <begin position="612"/>
        <end position="634"/>
    </location>
</feature>
<evidence type="ECO:0000256" key="1">
    <source>
        <dbReference type="ARBA" id="ARBA00004141"/>
    </source>
</evidence>
<feature type="transmembrane region" description="Helical" evidence="7">
    <location>
        <begin position="646"/>
        <end position="668"/>
    </location>
</feature>
<dbReference type="Proteomes" id="UP000620104">
    <property type="component" value="Unassembled WGS sequence"/>
</dbReference>
<dbReference type="InterPro" id="IPR038377">
    <property type="entry name" value="Na/Glc_symporter_sf"/>
</dbReference>
<feature type="transmembrane region" description="Helical" evidence="7">
    <location>
        <begin position="510"/>
        <end position="531"/>
    </location>
</feature>
<dbReference type="InterPro" id="IPR031155">
    <property type="entry name" value="DUR"/>
</dbReference>
<feature type="transmembrane region" description="Helical" evidence="7">
    <location>
        <begin position="442"/>
        <end position="464"/>
    </location>
</feature>
<dbReference type="InterPro" id="IPR001734">
    <property type="entry name" value="Na/solute_symporter"/>
</dbReference>
<dbReference type="OrthoDB" id="6132759at2759"/>
<evidence type="ECO:0000256" key="7">
    <source>
        <dbReference type="SAM" id="Phobius"/>
    </source>
</evidence>
<evidence type="ECO:0000256" key="4">
    <source>
        <dbReference type="ARBA" id="ARBA00022989"/>
    </source>
</evidence>
<keyword evidence="9" id="KW-1185">Reference proteome</keyword>
<dbReference type="PANTHER" id="PTHR46154:SF2">
    <property type="entry name" value="SOLUTE SYMPORTER FAMILY TRANSPORTER (AFU_ORTHOLOGUE AFUA_6G03200)"/>
    <property type="match status" value="1"/>
</dbReference>
<dbReference type="EMBL" id="BLZA01000030">
    <property type="protein sequence ID" value="GHJ88188.1"/>
    <property type="molecule type" value="Genomic_DNA"/>
</dbReference>
<comment type="caution">
    <text evidence="8">The sequence shown here is derived from an EMBL/GenBank/DDBJ whole genome shotgun (WGS) entry which is preliminary data.</text>
</comment>
<dbReference type="PANTHER" id="PTHR46154">
    <property type="match status" value="1"/>
</dbReference>
<name>A0A8H3TWL5_9TREE</name>
<evidence type="ECO:0000256" key="3">
    <source>
        <dbReference type="ARBA" id="ARBA00022692"/>
    </source>
</evidence>
<keyword evidence="3 7" id="KW-0812">Transmembrane</keyword>
<gene>
    <name evidence="8" type="ORF">NliqN6_4590</name>
</gene>
<evidence type="ECO:0000256" key="5">
    <source>
        <dbReference type="ARBA" id="ARBA00023136"/>
    </source>
</evidence>
<dbReference type="Gene3D" id="1.20.1730.10">
    <property type="entry name" value="Sodium/glucose cotransporter"/>
    <property type="match status" value="1"/>
</dbReference>
<keyword evidence="5 7" id="KW-0472">Membrane</keyword>
<organism evidence="8 9">
    <name type="scientific">Naganishia liquefaciens</name>
    <dbReference type="NCBI Taxonomy" id="104408"/>
    <lineage>
        <taxon>Eukaryota</taxon>
        <taxon>Fungi</taxon>
        <taxon>Dikarya</taxon>
        <taxon>Basidiomycota</taxon>
        <taxon>Agaricomycotina</taxon>
        <taxon>Tremellomycetes</taxon>
        <taxon>Filobasidiales</taxon>
        <taxon>Filobasidiaceae</taxon>
        <taxon>Naganishia</taxon>
    </lineage>
</organism>
<keyword evidence="4 7" id="KW-1133">Transmembrane helix</keyword>
<proteinExistence type="inferred from homology"/>